<evidence type="ECO:0000313" key="2">
    <source>
        <dbReference type="Proteomes" id="UP001165186"/>
    </source>
</evidence>
<keyword evidence="2" id="KW-1185">Reference proteome</keyword>
<proteinExistence type="predicted"/>
<organism evidence="1 2">
    <name type="scientific">Neofusicoccum parvum</name>
    <dbReference type="NCBI Taxonomy" id="310453"/>
    <lineage>
        <taxon>Eukaryota</taxon>
        <taxon>Fungi</taxon>
        <taxon>Dikarya</taxon>
        <taxon>Ascomycota</taxon>
        <taxon>Pezizomycotina</taxon>
        <taxon>Dothideomycetes</taxon>
        <taxon>Dothideomycetes incertae sedis</taxon>
        <taxon>Botryosphaeriales</taxon>
        <taxon>Botryosphaeriaceae</taxon>
        <taxon>Neofusicoccum</taxon>
    </lineage>
</organism>
<dbReference type="Proteomes" id="UP001165186">
    <property type="component" value="Unassembled WGS sequence"/>
</dbReference>
<gene>
    <name evidence="1" type="primary">g4325</name>
    <name evidence="1" type="ORF">NpPPO83_00004325</name>
</gene>
<name>A0ACB5S9L0_9PEZI</name>
<reference evidence="1" key="1">
    <citation type="submission" date="2024-09" db="EMBL/GenBank/DDBJ databases">
        <title>Draft Genome Sequences of Neofusicoccum parvum.</title>
        <authorList>
            <person name="Ashida A."/>
            <person name="Camagna M."/>
            <person name="Tanaka A."/>
            <person name="Takemoto D."/>
        </authorList>
    </citation>
    <scope>NUCLEOTIDE SEQUENCE</scope>
    <source>
        <strain evidence="1">PPO83</strain>
    </source>
</reference>
<dbReference type="EMBL" id="BSXG01000055">
    <property type="protein sequence ID" value="GME29071.1"/>
    <property type="molecule type" value="Genomic_DNA"/>
</dbReference>
<protein>
    <submittedName>
        <fullName evidence="1">Uncharacterized protein</fullName>
    </submittedName>
</protein>
<accession>A0ACB5S9L0</accession>
<evidence type="ECO:0000313" key="1">
    <source>
        <dbReference type="EMBL" id="GME29071.1"/>
    </source>
</evidence>
<comment type="caution">
    <text evidence="1">The sequence shown here is derived from an EMBL/GenBank/DDBJ whole genome shotgun (WGS) entry which is preliminary data.</text>
</comment>
<sequence>MQLRTTTALIQILLTLGLLTAAPVLAAVAPLQPPIDYYHLVKRPEGYLTPEWCVLPTLKRQVAPLRGRAKKTPLSLIGKVFKINRAQEARSTICYRHCCCRCYPGRHDAPRYDACCHDVRCHDAHRYVTYLGCREGMDDDSGSLRQRYCYGGGGGAKGG</sequence>